<proteinExistence type="predicted"/>
<dbReference type="AlphaFoldDB" id="A0AAD0KZ87"/>
<accession>A0AAD0KZ87</accession>
<organism evidence="1 4">
    <name type="scientific">Ligilactobacillus murinus</name>
    <dbReference type="NCBI Taxonomy" id="1622"/>
    <lineage>
        <taxon>Bacteria</taxon>
        <taxon>Bacillati</taxon>
        <taxon>Bacillota</taxon>
        <taxon>Bacilli</taxon>
        <taxon>Lactobacillales</taxon>
        <taxon>Lactobacillaceae</taxon>
        <taxon>Ligilactobacillus</taxon>
    </lineage>
</organism>
<dbReference type="Proteomes" id="UP000250143">
    <property type="component" value="Chromosome"/>
</dbReference>
<dbReference type="EMBL" id="CP023566">
    <property type="protein sequence ID" value="AWZ41060.1"/>
    <property type="molecule type" value="Genomic_DNA"/>
</dbReference>
<dbReference type="RefSeq" id="WP_112195203.1">
    <property type="nucleotide sequence ID" value="NZ_CP023565.1"/>
</dbReference>
<dbReference type="Proteomes" id="UP000250153">
    <property type="component" value="Chromosome"/>
</dbReference>
<protein>
    <submittedName>
        <fullName evidence="1">Uncharacterized protein</fullName>
    </submittedName>
</protein>
<reference evidence="3 4" key="1">
    <citation type="submission" date="2017-09" db="EMBL/GenBank/DDBJ databases">
        <title>Predominant Lactobacillus spp. isolated from feces of mice subjected to short-term calorie restriction.</title>
        <authorList>
            <person name="Zhang C."/>
            <person name="Zhao L."/>
            <person name="Pan F."/>
        </authorList>
    </citation>
    <scope>NUCLEOTIDE SEQUENCE [LARGE SCALE GENOMIC DNA]</scope>
    <source>
        <strain evidence="2 3">CR141</strain>
        <strain evidence="1 4">CR147</strain>
    </source>
</reference>
<evidence type="ECO:0000313" key="3">
    <source>
        <dbReference type="Proteomes" id="UP000250143"/>
    </source>
</evidence>
<dbReference type="GeneID" id="48466078"/>
<name>A0AAD0KZ87_9LACO</name>
<evidence type="ECO:0000313" key="1">
    <source>
        <dbReference type="EMBL" id="AWZ37949.1"/>
    </source>
</evidence>
<gene>
    <name evidence="2" type="ORF">CPQ89_08530</name>
    <name evidence="1" type="ORF">CPS94_02935</name>
</gene>
<keyword evidence="3" id="KW-1185">Reference proteome</keyword>
<evidence type="ECO:0000313" key="2">
    <source>
        <dbReference type="EMBL" id="AWZ41060.1"/>
    </source>
</evidence>
<dbReference type="EMBL" id="CP023565">
    <property type="protein sequence ID" value="AWZ37949.1"/>
    <property type="molecule type" value="Genomic_DNA"/>
</dbReference>
<evidence type="ECO:0000313" key="4">
    <source>
        <dbReference type="Proteomes" id="UP000250153"/>
    </source>
</evidence>
<dbReference type="KEGG" id="lmur:CPS94_02935"/>
<sequence>MSELIPQECDVVILKTGERVGLMDQLDETHFLPDYGVETPEQEEKTMAMMLISIDDIEKVVYRHRPKGRL</sequence>